<reference evidence="3" key="1">
    <citation type="submission" date="2022-07" db="EMBL/GenBank/DDBJ databases">
        <title>Genome Sequence of Physisporinus lineatus.</title>
        <authorList>
            <person name="Buettner E."/>
        </authorList>
    </citation>
    <scope>NUCLEOTIDE SEQUENCE</scope>
    <source>
        <strain evidence="3">VT162</strain>
    </source>
</reference>
<dbReference type="EMBL" id="JANAWD010000386">
    <property type="protein sequence ID" value="KAJ3480241.1"/>
    <property type="molecule type" value="Genomic_DNA"/>
</dbReference>
<dbReference type="CDD" id="cd20557">
    <property type="entry name" value="CYCLIN_ScPCL1-like"/>
    <property type="match status" value="1"/>
</dbReference>
<dbReference type="PANTHER" id="PTHR15615">
    <property type="match status" value="1"/>
</dbReference>
<dbReference type="Pfam" id="PF00134">
    <property type="entry name" value="Cyclin_N"/>
    <property type="match status" value="1"/>
</dbReference>
<dbReference type="Proteomes" id="UP001212997">
    <property type="component" value="Unassembled WGS sequence"/>
</dbReference>
<evidence type="ECO:0000256" key="1">
    <source>
        <dbReference type="SAM" id="MobiDB-lite"/>
    </source>
</evidence>
<sequence>MVAPRMLHPASLVDAASHSPALLELVEVKLGRSVIEYLVDRVMETVHCALSQSTTSSSRGRLSPRDRFLKFVTTVLYRAEVQLPVVLVALVYVERARSQLHISVEQWAFERVFLGAIILAYKFSNDATLKNYHWAICTGVFGSRDVGRVEREFLDVLNYRLCVTESDLLVHHRAIMSDEKPTSQAPPALTSSPQTSSGRLHKRSTSLVSCWSTPDSSELETEDSDSCSSYESCSSPETPEVSMIDDSACYIEDSAQSNHQLHDPVQLHHPYPTHVKSVPVHAVYIQNQSSNAHLPLASSAFQFLRSIPIPFMHQSQSSVPPQPAQNPVSYSVPYDANHHTSSALLTSCPNQSTHPSAPVPPSTAQWFPVSRPHMVVSRPAAQISC</sequence>
<evidence type="ECO:0000313" key="3">
    <source>
        <dbReference type="EMBL" id="KAJ3480241.1"/>
    </source>
</evidence>
<dbReference type="GO" id="GO:0000307">
    <property type="term" value="C:cyclin-dependent protein kinase holoenzyme complex"/>
    <property type="evidence" value="ECO:0007669"/>
    <property type="project" value="TreeGrafter"/>
</dbReference>
<feature type="compositionally biased region" description="Low complexity" evidence="1">
    <location>
        <begin position="226"/>
        <end position="239"/>
    </location>
</feature>
<dbReference type="InterPro" id="IPR006671">
    <property type="entry name" value="Cyclin_N"/>
</dbReference>
<dbReference type="GO" id="GO:0016538">
    <property type="term" value="F:cyclin-dependent protein serine/threonine kinase regulator activity"/>
    <property type="evidence" value="ECO:0007669"/>
    <property type="project" value="TreeGrafter"/>
</dbReference>
<dbReference type="Gene3D" id="1.10.472.10">
    <property type="entry name" value="Cyclin-like"/>
    <property type="match status" value="1"/>
</dbReference>
<gene>
    <name evidence="3" type="ORF">NLI96_g8491</name>
</gene>
<dbReference type="InterPro" id="IPR036915">
    <property type="entry name" value="Cyclin-like_sf"/>
</dbReference>
<name>A0AAD5YG82_9APHY</name>
<evidence type="ECO:0000313" key="4">
    <source>
        <dbReference type="Proteomes" id="UP001212997"/>
    </source>
</evidence>
<keyword evidence="4" id="KW-1185">Reference proteome</keyword>
<dbReference type="InterPro" id="IPR013922">
    <property type="entry name" value="Cyclin_PHO80-like"/>
</dbReference>
<feature type="compositionally biased region" description="Polar residues" evidence="1">
    <location>
        <begin position="182"/>
        <end position="198"/>
    </location>
</feature>
<dbReference type="PANTHER" id="PTHR15615:SF10">
    <property type="entry name" value="PHO85 CYCLIN-2-RELATED"/>
    <property type="match status" value="1"/>
</dbReference>
<feature type="compositionally biased region" description="Polar residues" evidence="1">
    <location>
        <begin position="342"/>
        <end position="355"/>
    </location>
</feature>
<dbReference type="AlphaFoldDB" id="A0AAD5YG82"/>
<dbReference type="SUPFAM" id="SSF47954">
    <property type="entry name" value="Cyclin-like"/>
    <property type="match status" value="1"/>
</dbReference>
<feature type="region of interest" description="Disordered" evidence="1">
    <location>
        <begin position="342"/>
        <end position="362"/>
    </location>
</feature>
<feature type="region of interest" description="Disordered" evidence="1">
    <location>
        <begin position="179"/>
        <end position="239"/>
    </location>
</feature>
<dbReference type="GO" id="GO:0005634">
    <property type="term" value="C:nucleus"/>
    <property type="evidence" value="ECO:0007669"/>
    <property type="project" value="TreeGrafter"/>
</dbReference>
<evidence type="ECO:0000259" key="2">
    <source>
        <dbReference type="Pfam" id="PF00134"/>
    </source>
</evidence>
<accession>A0AAD5YG82</accession>
<organism evidence="3 4">
    <name type="scientific">Meripilus lineatus</name>
    <dbReference type="NCBI Taxonomy" id="2056292"/>
    <lineage>
        <taxon>Eukaryota</taxon>
        <taxon>Fungi</taxon>
        <taxon>Dikarya</taxon>
        <taxon>Basidiomycota</taxon>
        <taxon>Agaricomycotina</taxon>
        <taxon>Agaricomycetes</taxon>
        <taxon>Polyporales</taxon>
        <taxon>Meripilaceae</taxon>
        <taxon>Meripilus</taxon>
    </lineage>
</organism>
<dbReference type="GO" id="GO:0019901">
    <property type="term" value="F:protein kinase binding"/>
    <property type="evidence" value="ECO:0007669"/>
    <property type="project" value="InterPro"/>
</dbReference>
<comment type="caution">
    <text evidence="3">The sequence shown here is derived from an EMBL/GenBank/DDBJ whole genome shotgun (WGS) entry which is preliminary data.</text>
</comment>
<proteinExistence type="predicted"/>
<feature type="domain" description="Cyclin N-terminal" evidence="2">
    <location>
        <begin position="59"/>
        <end position="162"/>
    </location>
</feature>
<protein>
    <recommendedName>
        <fullName evidence="2">Cyclin N-terminal domain-containing protein</fullName>
    </recommendedName>
</protein>